<gene>
    <name evidence="2" type="ORF">JMJ54_01915</name>
</gene>
<dbReference type="Proteomes" id="UP000809431">
    <property type="component" value="Unassembled WGS sequence"/>
</dbReference>
<sequence length="80" mass="9172">MDTQLADSQSMFLSQSEIRELTNCTQRRTQITALNTLGIEHRIRPDGSVLILRKHIERLLGGTIATERRGKVYEIDRSTM</sequence>
<reference evidence="2 3" key="1">
    <citation type="submission" date="2021-01" db="EMBL/GenBank/DDBJ databases">
        <title>Draft Genome Sequence and Polyhydroxyalkanoate Biosynthetic Potential of Jeongeupia naejangsanensis Type Strain DSM 24253.</title>
        <authorList>
            <person name="Turrini P."/>
            <person name="Artuso I."/>
            <person name="Lugli G.A."/>
            <person name="Frangipani E."/>
            <person name="Ventura M."/>
            <person name="Visca P."/>
        </authorList>
    </citation>
    <scope>NUCLEOTIDE SEQUENCE [LARGE SCALE GENOMIC DNA]</scope>
    <source>
        <strain evidence="2 3">DSM 24253</strain>
    </source>
</reference>
<evidence type="ECO:0000313" key="2">
    <source>
        <dbReference type="EMBL" id="MBM3114573.1"/>
    </source>
</evidence>
<feature type="domain" description="DUF4224" evidence="1">
    <location>
        <begin position="12"/>
        <end position="56"/>
    </location>
</feature>
<organism evidence="2 3">
    <name type="scientific">Jeongeupia naejangsanensis</name>
    <dbReference type="NCBI Taxonomy" id="613195"/>
    <lineage>
        <taxon>Bacteria</taxon>
        <taxon>Pseudomonadati</taxon>
        <taxon>Pseudomonadota</taxon>
        <taxon>Betaproteobacteria</taxon>
        <taxon>Neisseriales</taxon>
        <taxon>Chitinibacteraceae</taxon>
        <taxon>Jeongeupia</taxon>
    </lineage>
</organism>
<name>A0ABS2BG37_9NEIS</name>
<dbReference type="InterPro" id="IPR025319">
    <property type="entry name" value="DUF4224"/>
</dbReference>
<evidence type="ECO:0000259" key="1">
    <source>
        <dbReference type="Pfam" id="PF13986"/>
    </source>
</evidence>
<comment type="caution">
    <text evidence="2">The sequence shown here is derived from an EMBL/GenBank/DDBJ whole genome shotgun (WGS) entry which is preliminary data.</text>
</comment>
<dbReference type="RefSeq" id="WP_203536257.1">
    <property type="nucleotide sequence ID" value="NZ_JAESND010000001.1"/>
</dbReference>
<dbReference type="Pfam" id="PF13986">
    <property type="entry name" value="DUF4224"/>
    <property type="match status" value="1"/>
</dbReference>
<proteinExistence type="predicted"/>
<evidence type="ECO:0000313" key="3">
    <source>
        <dbReference type="Proteomes" id="UP000809431"/>
    </source>
</evidence>
<accession>A0ABS2BG37</accession>
<dbReference type="EMBL" id="JAESND010000001">
    <property type="protein sequence ID" value="MBM3114573.1"/>
    <property type="molecule type" value="Genomic_DNA"/>
</dbReference>
<keyword evidence="3" id="KW-1185">Reference proteome</keyword>
<protein>
    <submittedName>
        <fullName evidence="2">DUF4224 domain-containing protein</fullName>
    </submittedName>
</protein>